<organism evidence="2 3">
    <name type="scientific">Ceraceosorus bombacis</name>
    <dbReference type="NCBI Taxonomy" id="401625"/>
    <lineage>
        <taxon>Eukaryota</taxon>
        <taxon>Fungi</taxon>
        <taxon>Dikarya</taxon>
        <taxon>Basidiomycota</taxon>
        <taxon>Ustilaginomycotina</taxon>
        <taxon>Exobasidiomycetes</taxon>
        <taxon>Ceraceosorales</taxon>
        <taxon>Ceraceosoraceae</taxon>
        <taxon>Ceraceosorus</taxon>
    </lineage>
</organism>
<evidence type="ECO:0000313" key="2">
    <source>
        <dbReference type="EMBL" id="CEH15202.1"/>
    </source>
</evidence>
<name>A0A0N7LA00_9BASI</name>
<keyword evidence="3" id="KW-1185">Reference proteome</keyword>
<proteinExistence type="predicted"/>
<dbReference type="AlphaFoldDB" id="A0A0N7LA00"/>
<dbReference type="Proteomes" id="UP000054845">
    <property type="component" value="Unassembled WGS sequence"/>
</dbReference>
<evidence type="ECO:0000313" key="3">
    <source>
        <dbReference type="Proteomes" id="UP000054845"/>
    </source>
</evidence>
<feature type="region of interest" description="Disordered" evidence="1">
    <location>
        <begin position="277"/>
        <end position="304"/>
    </location>
</feature>
<evidence type="ECO:0000256" key="1">
    <source>
        <dbReference type="SAM" id="MobiDB-lite"/>
    </source>
</evidence>
<protein>
    <submittedName>
        <fullName evidence="2">Uncharacterized protein</fullName>
    </submittedName>
</protein>
<reference evidence="2 3" key="1">
    <citation type="submission" date="2014-09" db="EMBL/GenBank/DDBJ databases">
        <authorList>
            <person name="Magalhaes I.L.F."/>
            <person name="Oliveira U."/>
            <person name="Santos F.R."/>
            <person name="Vidigal T.H.D.A."/>
            <person name="Brescovit A.D."/>
            <person name="Santos A.J."/>
        </authorList>
    </citation>
    <scope>NUCLEOTIDE SEQUENCE [LARGE SCALE GENOMIC DNA]</scope>
</reference>
<dbReference type="EMBL" id="CCYA01000258">
    <property type="protein sequence ID" value="CEH15202.1"/>
    <property type="molecule type" value="Genomic_DNA"/>
</dbReference>
<dbReference type="OrthoDB" id="3053373at2759"/>
<sequence length="429" mass="48109">MTAPSYCMRFPEPGYIHEVFETFDSCQSTCASSLRASVFLNMRTLGRFSLVTVENHRSSFRGPARGAVSPQAILKTMQRPGLVSAAGNYNLFKHAWFRWDVGQPRMNGWLYGCPVGETSLTGRHVPVPEVQRPHWKMRTATDGSFITMGPSLLRRIQMPKTINPAKDSLWNRSFAYANELPLREGDQRGNDLFASLQAGDDALSFVLTSLKRGVPTTLSMMAEIEAAFDMAKTCVVRYKGEEYRWKGARQSSLSVFVQSLPSLADVQDTYSVEFFQSDPHDSKSRTQQSMLPGSWAHGREKNERSGKIELKDGRLIDYAYTCPSRGHGLNFNEMRDLLFAYLKFKDIDVALVKDIWNSDGSASIVQYLRRSDGTVLALSKGGLKGAPLPSYADDIPAHLVRDCPNYFILRRAVDDIDDAVSLRDSELED</sequence>
<accession>A0A0N7LA00</accession>